<dbReference type="NCBIfam" id="NF006720">
    <property type="entry name" value="PRK09258.1"/>
    <property type="match status" value="1"/>
</dbReference>
<keyword evidence="1" id="KW-0808">Transferase</keyword>
<reference evidence="5 6" key="1">
    <citation type="submission" date="2020-02" db="EMBL/GenBank/DDBJ databases">
        <title>Genomic and physiological characterization of two novel Nitrospinaceae genera.</title>
        <authorList>
            <person name="Mueller A.J."/>
            <person name="Jung M.-Y."/>
            <person name="Strachan C.R."/>
            <person name="Herbold C.W."/>
            <person name="Kirkegaard R.H."/>
            <person name="Daims H."/>
        </authorList>
    </citation>
    <scope>NUCLEOTIDE SEQUENCE [LARGE SCALE GENOMIC DNA]</scope>
    <source>
        <strain evidence="5">EB</strain>
    </source>
</reference>
<keyword evidence="2" id="KW-0012">Acyltransferase</keyword>
<dbReference type="KEGG" id="nli:G3M70_17265"/>
<organism evidence="5 6">
    <name type="scientific">Candidatus Nitronauta litoralis</name>
    <dbReference type="NCBI Taxonomy" id="2705533"/>
    <lineage>
        <taxon>Bacteria</taxon>
        <taxon>Pseudomonadati</taxon>
        <taxon>Nitrospinota/Tectimicrobiota group</taxon>
        <taxon>Nitrospinota</taxon>
        <taxon>Nitrospinia</taxon>
        <taxon>Nitrospinales</taxon>
        <taxon>Nitrospinaceae</taxon>
        <taxon>Candidatus Nitronauta</taxon>
    </lineage>
</organism>
<dbReference type="GO" id="GO:0016747">
    <property type="term" value="F:acyltransferase activity, transferring groups other than amino-acyl groups"/>
    <property type="evidence" value="ECO:0007669"/>
    <property type="project" value="InterPro"/>
</dbReference>
<dbReference type="InterPro" id="IPR016039">
    <property type="entry name" value="Thiolase-like"/>
</dbReference>
<dbReference type="InterPro" id="IPR013747">
    <property type="entry name" value="ACP_syn_III_C"/>
</dbReference>
<gene>
    <name evidence="5" type="ORF">G3M70_17265</name>
</gene>
<name>A0A7T0G1Y8_9BACT</name>
<evidence type="ECO:0000313" key="6">
    <source>
        <dbReference type="Proteomes" id="UP000594688"/>
    </source>
</evidence>
<dbReference type="InterPro" id="IPR020616">
    <property type="entry name" value="Thiolase_N"/>
</dbReference>
<dbReference type="Pfam" id="PF08541">
    <property type="entry name" value="ACP_syn_III_C"/>
    <property type="match status" value="1"/>
</dbReference>
<evidence type="ECO:0000313" key="5">
    <source>
        <dbReference type="EMBL" id="QPJ63528.1"/>
    </source>
</evidence>
<evidence type="ECO:0000256" key="2">
    <source>
        <dbReference type="ARBA" id="ARBA00023315"/>
    </source>
</evidence>
<dbReference type="PANTHER" id="PTHR34069">
    <property type="entry name" value="3-OXOACYL-[ACYL-CARRIER-PROTEIN] SYNTHASE 3"/>
    <property type="match status" value="1"/>
</dbReference>
<dbReference type="Pfam" id="PF00108">
    <property type="entry name" value="Thiolase_N"/>
    <property type="match status" value="1"/>
</dbReference>
<protein>
    <submittedName>
        <fullName evidence="5">3-oxoacyl-ACP synthase III</fullName>
    </submittedName>
</protein>
<accession>A0A7T0G1Y8</accession>
<evidence type="ECO:0000259" key="3">
    <source>
        <dbReference type="Pfam" id="PF00108"/>
    </source>
</evidence>
<dbReference type="CDD" id="cd00830">
    <property type="entry name" value="KAS_III"/>
    <property type="match status" value="1"/>
</dbReference>
<dbReference type="Gene3D" id="3.40.47.10">
    <property type="match status" value="2"/>
</dbReference>
<dbReference type="AlphaFoldDB" id="A0A7T0G1Y8"/>
<dbReference type="GO" id="GO:0044550">
    <property type="term" value="P:secondary metabolite biosynthetic process"/>
    <property type="evidence" value="ECO:0007669"/>
    <property type="project" value="TreeGrafter"/>
</dbReference>
<feature type="domain" description="Thiolase N-terminal" evidence="3">
    <location>
        <begin position="49"/>
        <end position="152"/>
    </location>
</feature>
<proteinExistence type="predicted"/>
<evidence type="ECO:0000256" key="1">
    <source>
        <dbReference type="ARBA" id="ARBA00022679"/>
    </source>
</evidence>
<dbReference type="PANTHER" id="PTHR34069:SF3">
    <property type="entry name" value="ACYL-COA:ACYL-COA ALKYLTRANSFERASE"/>
    <property type="match status" value="1"/>
</dbReference>
<sequence>MKFENVFIESLGYHLPENVVTSEDLERELAPLYEKLKLPYGRLEMMSGIGERRFWEKGIFPSEVSSIAGTRALEKSSIDKNDIGTLICASVCRDFLEPATATVIHHNLELPQDCMVFDISNACLGVMNGMITVANQIESGQIKAGLVVAGENGGPLVRATIENLLSDPEPNRSKIKTAFASLTIGSAAVAVLLVHRDFSENGHRLLGGVSRADTSHNHLCRGTEDTGMGLTAQPLMETDAETLMQEGIRLGGKTWEIFKKEMGWSGDEVNRSFCHQVGSLHRKLMLETFQLDPANDFTTLETLGNTGSAALPVTLAKGEEAGFLSTGDKIALLGIGSGLNCMMLGVEW</sequence>
<dbReference type="Proteomes" id="UP000594688">
    <property type="component" value="Chromosome"/>
</dbReference>
<feature type="domain" description="Beta-ketoacyl-[acyl-carrier-protein] synthase III C-terminal" evidence="4">
    <location>
        <begin position="261"/>
        <end position="348"/>
    </location>
</feature>
<evidence type="ECO:0000259" key="4">
    <source>
        <dbReference type="Pfam" id="PF08541"/>
    </source>
</evidence>
<dbReference type="SUPFAM" id="SSF53901">
    <property type="entry name" value="Thiolase-like"/>
    <property type="match status" value="1"/>
</dbReference>
<dbReference type="EMBL" id="CP048685">
    <property type="protein sequence ID" value="QPJ63528.1"/>
    <property type="molecule type" value="Genomic_DNA"/>
</dbReference>